<feature type="transmembrane region" description="Helical" evidence="1">
    <location>
        <begin position="6"/>
        <end position="21"/>
    </location>
</feature>
<dbReference type="Proteomes" id="UP000245423">
    <property type="component" value="Chromosome 1"/>
</dbReference>
<proteinExistence type="predicted"/>
<keyword evidence="3" id="KW-1185">Reference proteome</keyword>
<dbReference type="AlphaFoldDB" id="A0A1M4PPK8"/>
<sequence length="60" mass="7227">MFSKVYFTIFILLIYYYILMKKDSPKLKITKFCATIKIDIFMEDITNGENDNTKSNRKIY</sequence>
<keyword evidence="1" id="KW-0812">Transmembrane</keyword>
<protein>
    <submittedName>
        <fullName evidence="2">Uncharacterized protein</fullName>
    </submittedName>
</protein>
<gene>
    <name evidence="2" type="ORF">CUESP1_2053</name>
</gene>
<accession>A0A1M4PPK8</accession>
<evidence type="ECO:0000313" key="2">
    <source>
        <dbReference type="EMBL" id="SHD77410.1"/>
    </source>
</evidence>
<dbReference type="EMBL" id="LT669839">
    <property type="protein sequence ID" value="SHD77410.1"/>
    <property type="molecule type" value="Genomic_DNA"/>
</dbReference>
<reference evidence="2 3" key="1">
    <citation type="submission" date="2016-11" db="EMBL/GenBank/DDBJ databases">
        <authorList>
            <person name="Manzoor S."/>
        </authorList>
    </citation>
    <scope>NUCLEOTIDE SEQUENCE [LARGE SCALE GENOMIC DNA]</scope>
    <source>
        <strain evidence="2">Clostridium ultunense strain Esp</strain>
    </source>
</reference>
<evidence type="ECO:0000256" key="1">
    <source>
        <dbReference type="SAM" id="Phobius"/>
    </source>
</evidence>
<keyword evidence="1" id="KW-1133">Transmembrane helix</keyword>
<organism evidence="2 3">
    <name type="scientific">[Clostridium] ultunense Esp</name>
    <dbReference type="NCBI Taxonomy" id="1288971"/>
    <lineage>
        <taxon>Bacteria</taxon>
        <taxon>Bacillati</taxon>
        <taxon>Bacillota</taxon>
        <taxon>Tissierellia</taxon>
        <taxon>Tissierellales</taxon>
        <taxon>Tepidimicrobiaceae</taxon>
        <taxon>Schnuerera</taxon>
    </lineage>
</organism>
<name>A0A1M4PPK8_9FIRM</name>
<evidence type="ECO:0000313" key="3">
    <source>
        <dbReference type="Proteomes" id="UP000245423"/>
    </source>
</evidence>
<keyword evidence="1" id="KW-0472">Membrane</keyword>